<dbReference type="PANTHER" id="PTHR10502:SF243">
    <property type="entry name" value="ANNEXIN"/>
    <property type="match status" value="1"/>
</dbReference>
<dbReference type="GO" id="GO:0005544">
    <property type="term" value="F:calcium-dependent phospholipid binding"/>
    <property type="evidence" value="ECO:0007669"/>
    <property type="project" value="InterPro"/>
</dbReference>
<dbReference type="InterPro" id="IPR001464">
    <property type="entry name" value="Annexin"/>
</dbReference>
<dbReference type="GO" id="GO:0005737">
    <property type="term" value="C:cytoplasm"/>
    <property type="evidence" value="ECO:0007669"/>
    <property type="project" value="TreeGrafter"/>
</dbReference>
<feature type="region of interest" description="Disordered" evidence="4">
    <location>
        <begin position="36"/>
        <end position="55"/>
    </location>
</feature>
<evidence type="ECO:0000256" key="4">
    <source>
        <dbReference type="SAM" id="MobiDB-lite"/>
    </source>
</evidence>
<reference evidence="6" key="1">
    <citation type="submission" date="2022-11" db="UniProtKB">
        <authorList>
            <consortium name="WormBaseParasite"/>
        </authorList>
    </citation>
    <scope>IDENTIFICATION</scope>
</reference>
<dbReference type="PANTHER" id="PTHR10502">
    <property type="entry name" value="ANNEXIN"/>
    <property type="match status" value="1"/>
</dbReference>
<dbReference type="GO" id="GO:0005634">
    <property type="term" value="C:nucleus"/>
    <property type="evidence" value="ECO:0007669"/>
    <property type="project" value="TreeGrafter"/>
</dbReference>
<dbReference type="FunFam" id="1.10.220.10:FF:000001">
    <property type="entry name" value="Annexin"/>
    <property type="match status" value="1"/>
</dbReference>
<evidence type="ECO:0000313" key="6">
    <source>
        <dbReference type="WBParaSite" id="ACRNAN_scaffold4383.g12864.t1"/>
    </source>
</evidence>
<evidence type="ECO:0000313" key="5">
    <source>
        <dbReference type="Proteomes" id="UP000887540"/>
    </source>
</evidence>
<dbReference type="Pfam" id="PF00191">
    <property type="entry name" value="Annexin"/>
    <property type="match status" value="3"/>
</dbReference>
<evidence type="ECO:0000256" key="3">
    <source>
        <dbReference type="ARBA" id="ARBA00023216"/>
    </source>
</evidence>
<keyword evidence="5" id="KW-1185">Reference proteome</keyword>
<dbReference type="SMART" id="SM00335">
    <property type="entry name" value="ANX"/>
    <property type="match status" value="3"/>
</dbReference>
<dbReference type="GO" id="GO:0001786">
    <property type="term" value="F:phosphatidylserine binding"/>
    <property type="evidence" value="ECO:0007669"/>
    <property type="project" value="TreeGrafter"/>
</dbReference>
<sequence length="469" mass="53179">MVMVAEATPNYCKSVPKLDAPMYRVFTTTPATITDSESANAKSTDSIKSNPSSAPFSPDVLPVLDAAGFRLVPMEPVEIALHLTEDHNEVNDLAKDLDSNYTNDLEELRRKRLQRLNMPLIYRMYESQSEEIRGTIRGPDDADFHPEEASKALRNALAAGIQSDDKTIINVLLAHNNFQRQKIVDTYANMYSRKLLDDIEAETGGYFLEITTALLQPAHIYSARLLYYAISLQSRSYNRSIAVEIGLTCTASQLKVIRDAYLAEYKISLERDLNMKVEGVFGKMLQQLLLRAKDPEPNVDMGQVEKLLDRLKSSDNGVEEIGRNSDLFNQIFISQSLSQIRALVDRFDALAVTPDVESKPKDFESLVRKSSNLHSDVRHMILLYLKISQNVQLYFAEKLHEAVSGNRADHVAIIRILVMRSEIDLYDICQEYKRKYGRHLSLDLKTTCSGDFLRLLIQLLHPIDTPEDF</sequence>
<dbReference type="PRINTS" id="PR00196">
    <property type="entry name" value="ANNEXIN"/>
</dbReference>
<dbReference type="GO" id="GO:0005509">
    <property type="term" value="F:calcium ion binding"/>
    <property type="evidence" value="ECO:0007669"/>
    <property type="project" value="InterPro"/>
</dbReference>
<keyword evidence="3" id="KW-0041">Annexin</keyword>
<name>A0A914DXY0_9BILA</name>
<dbReference type="InterPro" id="IPR018502">
    <property type="entry name" value="Annexin_repeat"/>
</dbReference>
<dbReference type="Proteomes" id="UP000887540">
    <property type="component" value="Unplaced"/>
</dbReference>
<comment type="similarity">
    <text evidence="1">Belongs to the annexin family.</text>
</comment>
<evidence type="ECO:0000256" key="2">
    <source>
        <dbReference type="ARBA" id="ARBA00022737"/>
    </source>
</evidence>
<protein>
    <submittedName>
        <fullName evidence="6">Annexin</fullName>
    </submittedName>
</protein>
<proteinExistence type="inferred from homology"/>
<evidence type="ECO:0000256" key="1">
    <source>
        <dbReference type="ARBA" id="ARBA00007831"/>
    </source>
</evidence>
<dbReference type="GO" id="GO:0012506">
    <property type="term" value="C:vesicle membrane"/>
    <property type="evidence" value="ECO:0007669"/>
    <property type="project" value="TreeGrafter"/>
</dbReference>
<dbReference type="GO" id="GO:0005886">
    <property type="term" value="C:plasma membrane"/>
    <property type="evidence" value="ECO:0007669"/>
    <property type="project" value="TreeGrafter"/>
</dbReference>
<dbReference type="AlphaFoldDB" id="A0A914DXY0"/>
<dbReference type="PROSITE" id="PS51897">
    <property type="entry name" value="ANNEXIN_2"/>
    <property type="match status" value="2"/>
</dbReference>
<dbReference type="WBParaSite" id="ACRNAN_scaffold4383.g12864.t1">
    <property type="protein sequence ID" value="ACRNAN_scaffold4383.g12864.t1"/>
    <property type="gene ID" value="ACRNAN_scaffold4383.g12864"/>
</dbReference>
<dbReference type="Gene3D" id="1.10.220.10">
    <property type="entry name" value="Annexin"/>
    <property type="match status" value="3"/>
</dbReference>
<dbReference type="SUPFAM" id="SSF47874">
    <property type="entry name" value="Annexin"/>
    <property type="match status" value="1"/>
</dbReference>
<accession>A0A914DXY0</accession>
<dbReference type="InterPro" id="IPR037104">
    <property type="entry name" value="Annexin_sf"/>
</dbReference>
<organism evidence="5 6">
    <name type="scientific">Acrobeloides nanus</name>
    <dbReference type="NCBI Taxonomy" id="290746"/>
    <lineage>
        <taxon>Eukaryota</taxon>
        <taxon>Metazoa</taxon>
        <taxon>Ecdysozoa</taxon>
        <taxon>Nematoda</taxon>
        <taxon>Chromadorea</taxon>
        <taxon>Rhabditida</taxon>
        <taxon>Tylenchina</taxon>
        <taxon>Cephalobomorpha</taxon>
        <taxon>Cephaloboidea</taxon>
        <taxon>Cephalobidae</taxon>
        <taxon>Acrobeloides</taxon>
    </lineage>
</organism>
<keyword evidence="2" id="KW-0677">Repeat</keyword>